<dbReference type="RefSeq" id="WP_105038591.1">
    <property type="nucleotide sequence ID" value="NZ_PPSL01000002.1"/>
</dbReference>
<reference evidence="1 2" key="1">
    <citation type="submission" date="2018-01" db="EMBL/GenBank/DDBJ databases">
        <title>A novel member of the phylum Bacteroidetes isolated from glacier ice.</title>
        <authorList>
            <person name="Liu Q."/>
            <person name="Xin Y.-H."/>
        </authorList>
    </citation>
    <scope>NUCLEOTIDE SEQUENCE [LARGE SCALE GENOMIC DNA]</scope>
    <source>
        <strain evidence="1 2">RB1R16</strain>
    </source>
</reference>
<dbReference type="OrthoDB" id="7432683at2"/>
<keyword evidence="2" id="KW-1185">Reference proteome</keyword>
<gene>
    <name evidence="1" type="ORF">CJD36_007915</name>
</gene>
<evidence type="ECO:0000313" key="1">
    <source>
        <dbReference type="EMBL" id="PQJ11711.1"/>
    </source>
</evidence>
<dbReference type="Proteomes" id="UP000239872">
    <property type="component" value="Unassembled WGS sequence"/>
</dbReference>
<dbReference type="SUPFAM" id="SSF49464">
    <property type="entry name" value="Carboxypeptidase regulatory domain-like"/>
    <property type="match status" value="1"/>
</dbReference>
<proteinExistence type="predicted"/>
<accession>A0A2S7SYL5</accession>
<organism evidence="1 2">
    <name type="scientific">Flavipsychrobacter stenotrophus</name>
    <dbReference type="NCBI Taxonomy" id="2077091"/>
    <lineage>
        <taxon>Bacteria</taxon>
        <taxon>Pseudomonadati</taxon>
        <taxon>Bacteroidota</taxon>
        <taxon>Chitinophagia</taxon>
        <taxon>Chitinophagales</taxon>
        <taxon>Chitinophagaceae</taxon>
        <taxon>Flavipsychrobacter</taxon>
    </lineage>
</organism>
<protein>
    <recommendedName>
        <fullName evidence="3">Carboxypeptidase-like regulatory domain-containing protein</fullName>
    </recommendedName>
</protein>
<dbReference type="InterPro" id="IPR008969">
    <property type="entry name" value="CarboxyPept-like_regulatory"/>
</dbReference>
<sequence length="307" mass="33953">MKRSNPIISIPDPCHENWDAMTPVQQGRYCGACQKTVIDFTLMSDGQILDVFKKAGGRHPCGRYLPSQLDRPLLDTRPKTTFIGTLVKRIAAMVLLVQSASTAMAQQAKSHMVTVEQYHEYDTDSLGRIQVSGKLIDTLSKQPLSHMSIYIKQIDTTVFTDLNGQFSFAMPAELDSVSVLVNRKIYIDNTGVVAALQSPTVPIPEQTVAVTKTKNGGALEVHVRYESTAFTIYNPGVITVAGASPGPIPMITTVDWLKNYVCTVYTLVKGDSTFRKPVIKLPKDLIAARSEKTVWGRLTNYWMGKKK</sequence>
<evidence type="ECO:0000313" key="2">
    <source>
        <dbReference type="Proteomes" id="UP000239872"/>
    </source>
</evidence>
<name>A0A2S7SYL5_9BACT</name>
<evidence type="ECO:0008006" key="3">
    <source>
        <dbReference type="Google" id="ProtNLM"/>
    </source>
</evidence>
<dbReference type="EMBL" id="PPSL01000002">
    <property type="protein sequence ID" value="PQJ11711.1"/>
    <property type="molecule type" value="Genomic_DNA"/>
</dbReference>
<comment type="caution">
    <text evidence="1">The sequence shown here is derived from an EMBL/GenBank/DDBJ whole genome shotgun (WGS) entry which is preliminary data.</text>
</comment>
<dbReference type="AlphaFoldDB" id="A0A2S7SYL5"/>